<dbReference type="PANTHER" id="PTHR14690">
    <property type="entry name" value="IQ MOTIF CONTAINING WITH AAA DOMAIN 1"/>
    <property type="match status" value="1"/>
</dbReference>
<keyword evidence="3" id="KW-1185">Reference proteome</keyword>
<evidence type="ECO:0000313" key="2">
    <source>
        <dbReference type="EMBL" id="PRP84445.1"/>
    </source>
</evidence>
<feature type="compositionally biased region" description="Basic residues" evidence="1">
    <location>
        <begin position="481"/>
        <end position="496"/>
    </location>
</feature>
<evidence type="ECO:0000256" key="1">
    <source>
        <dbReference type="SAM" id="MobiDB-lite"/>
    </source>
</evidence>
<proteinExistence type="predicted"/>
<dbReference type="Gene3D" id="1.10.8.60">
    <property type="match status" value="1"/>
</dbReference>
<dbReference type="CDD" id="cd23767">
    <property type="entry name" value="IQCD"/>
    <property type="match status" value="1"/>
</dbReference>
<dbReference type="InterPro" id="IPR052267">
    <property type="entry name" value="N-DRC_Component"/>
</dbReference>
<dbReference type="Proteomes" id="UP000241769">
    <property type="component" value="Unassembled WGS sequence"/>
</dbReference>
<dbReference type="InterPro" id="IPR000048">
    <property type="entry name" value="IQ_motif_EF-hand-BS"/>
</dbReference>
<dbReference type="AlphaFoldDB" id="A0A2P6NKF0"/>
<dbReference type="PANTHER" id="PTHR14690:SF0">
    <property type="entry name" value="IQ MOTIF CONTAINING WITH AAA DOMAIN 1"/>
    <property type="match status" value="1"/>
</dbReference>
<dbReference type="Pfam" id="PF00612">
    <property type="entry name" value="IQ"/>
    <property type="match status" value="1"/>
</dbReference>
<comment type="caution">
    <text evidence="2">The sequence shown here is derived from an EMBL/GenBank/DDBJ whole genome shotgun (WGS) entry which is preliminary data.</text>
</comment>
<dbReference type="Gene3D" id="1.20.5.190">
    <property type="match status" value="1"/>
</dbReference>
<dbReference type="InterPro" id="IPR027417">
    <property type="entry name" value="P-loop_NTPase"/>
</dbReference>
<feature type="region of interest" description="Disordered" evidence="1">
    <location>
        <begin position="168"/>
        <end position="194"/>
    </location>
</feature>
<dbReference type="OrthoDB" id="3046016at2759"/>
<feature type="region of interest" description="Disordered" evidence="1">
    <location>
        <begin position="818"/>
        <end position="842"/>
    </location>
</feature>
<feature type="region of interest" description="Disordered" evidence="1">
    <location>
        <begin position="333"/>
        <end position="407"/>
    </location>
</feature>
<dbReference type="Gene3D" id="3.40.50.300">
    <property type="entry name" value="P-loop containing nucleotide triphosphate hydrolases"/>
    <property type="match status" value="1"/>
</dbReference>
<protein>
    <submittedName>
        <fullName evidence="2">Uncharacterized protein</fullName>
    </submittedName>
</protein>
<feature type="region of interest" description="Disordered" evidence="1">
    <location>
        <begin position="478"/>
        <end position="501"/>
    </location>
</feature>
<accession>A0A2P6NKF0</accession>
<gene>
    <name evidence="2" type="ORF">PROFUN_08030</name>
</gene>
<dbReference type="SMART" id="SM00015">
    <property type="entry name" value="IQ"/>
    <property type="match status" value="2"/>
</dbReference>
<organism evidence="2 3">
    <name type="scientific">Planoprotostelium fungivorum</name>
    <dbReference type="NCBI Taxonomy" id="1890364"/>
    <lineage>
        <taxon>Eukaryota</taxon>
        <taxon>Amoebozoa</taxon>
        <taxon>Evosea</taxon>
        <taxon>Variosea</taxon>
        <taxon>Cavosteliida</taxon>
        <taxon>Cavosteliaceae</taxon>
        <taxon>Planoprotostelium</taxon>
    </lineage>
</organism>
<sequence length="842" mass="95993">MTRIESNFQQYELPGLALLADGSRRPQTFNEIWQQYSRLYVHYVRIFRDLEDSYDQMAHPQKRTEIRTMLEAIAGRILEIKDVLVRIDQQEYLNFDHILLEYKLTPDLISIPIPRYYIEERQVELQEREKLLVALISRTIKVPAEGEVAVVAPMTLEEAIKIIQMNERGRQGRQRHKEAKEIRRHEKEPVKKKTSKYNFDPAEAAVRIQKCFRGHLARKGTKEMRNEELIFVKMQAKEARKESSPMTKLQQTHALRKLIQSHNQQEYVEALVTIKQKLHEVEGPELRDKMQQEIRGWIVSHKELHGKFPQFPTEEEGGSLKIGDLLEQQKIEQGNKLLPPLKNARSLSSNTLGRATTAGSTNGRMTATNSRPATTATTSGSRPGTTKTSHSSYKRKGKKDNEESFPVLTPESNFLPIIQSSLEKFKGVWLNRDESGNFTQKYDPDLMKEGLRPEVEKEIRASVDVLLRQELENLRKTVEGKKKKKGKIAKKKRGRKKSGDLTADRSIESLHGELVIKEIIIKCPEVHLREFIGGERYHGNQAVVFNPNKPPNKAVRAIHGNENRDVPSLSEVRRAITEYCILPLGSEAIHRNAPFVKTILLYGHCGKSMITHAAVTETGSVLFDISPARFHKVIPSAEIRVTLHMVFKVAKTIAPSVLKRDRKILPGEPSQAAKNLYRKFLMQQLRSLRPTDRVVVIANTKYPQLGGKKLLSFAQKSIFLPLPDYASRILLWTQLIRSGGGKITPELDISTLSHISEGYTAAAIQTCVSETLMANRIQMIDKKPLTCTEFSNALSKLESQKCDDEVYQKFMNKVSIKPLIPENEGNPTRKEKGKGKEEKGKR</sequence>
<feature type="compositionally biased region" description="Basic and acidic residues" evidence="1">
    <location>
        <begin position="827"/>
        <end position="842"/>
    </location>
</feature>
<dbReference type="SUPFAM" id="SSF52540">
    <property type="entry name" value="P-loop containing nucleoside triphosphate hydrolases"/>
    <property type="match status" value="1"/>
</dbReference>
<dbReference type="PROSITE" id="PS50096">
    <property type="entry name" value="IQ"/>
    <property type="match status" value="2"/>
</dbReference>
<feature type="compositionally biased region" description="Polar residues" evidence="1">
    <location>
        <begin position="345"/>
        <end position="391"/>
    </location>
</feature>
<name>A0A2P6NKF0_9EUKA</name>
<dbReference type="InParanoid" id="A0A2P6NKF0"/>
<dbReference type="STRING" id="1890364.A0A2P6NKF0"/>
<dbReference type="EMBL" id="MDYQ01000062">
    <property type="protein sequence ID" value="PRP84445.1"/>
    <property type="molecule type" value="Genomic_DNA"/>
</dbReference>
<feature type="compositionally biased region" description="Basic and acidic residues" evidence="1">
    <location>
        <begin position="178"/>
        <end position="191"/>
    </location>
</feature>
<evidence type="ECO:0000313" key="3">
    <source>
        <dbReference type="Proteomes" id="UP000241769"/>
    </source>
</evidence>
<reference evidence="2 3" key="1">
    <citation type="journal article" date="2018" name="Genome Biol. Evol.">
        <title>Multiple Roots of Fruiting Body Formation in Amoebozoa.</title>
        <authorList>
            <person name="Hillmann F."/>
            <person name="Forbes G."/>
            <person name="Novohradska S."/>
            <person name="Ferling I."/>
            <person name="Riege K."/>
            <person name="Groth M."/>
            <person name="Westermann M."/>
            <person name="Marz M."/>
            <person name="Spaller T."/>
            <person name="Winckler T."/>
            <person name="Schaap P."/>
            <person name="Glockner G."/>
        </authorList>
    </citation>
    <scope>NUCLEOTIDE SEQUENCE [LARGE SCALE GENOMIC DNA]</scope>
    <source>
        <strain evidence="2 3">Jena</strain>
    </source>
</reference>